<organism evidence="2 3">
    <name type="scientific">[Phormidium ambiguum] IAM M-71</name>
    <dbReference type="NCBI Taxonomy" id="454136"/>
    <lineage>
        <taxon>Bacteria</taxon>
        <taxon>Bacillati</taxon>
        <taxon>Cyanobacteriota</taxon>
        <taxon>Cyanophyceae</taxon>
        <taxon>Oscillatoriophycideae</taxon>
        <taxon>Aerosakkonematales</taxon>
        <taxon>Aerosakkonemataceae</taxon>
        <taxon>Floridanema</taxon>
    </lineage>
</organism>
<feature type="domain" description="DUF559" evidence="1">
    <location>
        <begin position="11"/>
        <end position="117"/>
    </location>
</feature>
<evidence type="ECO:0000313" key="2">
    <source>
        <dbReference type="EMBL" id="OKH36921.1"/>
    </source>
</evidence>
<dbReference type="AlphaFoldDB" id="A0A1U7IIL6"/>
<proteinExistence type="predicted"/>
<dbReference type="Gene3D" id="3.40.960.10">
    <property type="entry name" value="VSR Endonuclease"/>
    <property type="match status" value="1"/>
</dbReference>
<reference evidence="2 3" key="1">
    <citation type="submission" date="2016-11" db="EMBL/GenBank/DDBJ databases">
        <title>Draft Genome Sequences of Nine Cyanobacterial Strains from Diverse Habitats.</title>
        <authorList>
            <person name="Zhu T."/>
            <person name="Hou S."/>
            <person name="Lu X."/>
            <person name="Hess W.R."/>
        </authorList>
    </citation>
    <scope>NUCLEOTIDE SEQUENCE [LARGE SCALE GENOMIC DNA]</scope>
    <source>
        <strain evidence="2 3">IAM M-71</strain>
    </source>
</reference>
<dbReference type="Proteomes" id="UP000185860">
    <property type="component" value="Unassembled WGS sequence"/>
</dbReference>
<dbReference type="SUPFAM" id="SSF52980">
    <property type="entry name" value="Restriction endonuclease-like"/>
    <property type="match status" value="1"/>
</dbReference>
<dbReference type="EMBL" id="MRCE01000014">
    <property type="protein sequence ID" value="OKH36921.1"/>
    <property type="molecule type" value="Genomic_DNA"/>
</dbReference>
<dbReference type="CDD" id="cd01038">
    <property type="entry name" value="Endonuclease_DUF559"/>
    <property type="match status" value="1"/>
</dbReference>
<dbReference type="STRING" id="454136.NIES2119_15400"/>
<name>A0A1U7IIL6_9CYAN</name>
<sequence>MTKLYNKSTEKAKRQALRNNMPVAEKIIWAKLRGRQIESCKFRRQYSIGAFVVDFYAPELKLAIEIDGESHFLDGAKEYDDERQAFLEEKGTKVLRFTNEQIYHELEGVITTITQSIQVLRETTPPQPSPY</sequence>
<dbReference type="OrthoDB" id="9798754at2"/>
<dbReference type="InterPro" id="IPR047216">
    <property type="entry name" value="Endonuclease_DUF559_bact"/>
</dbReference>
<dbReference type="InterPro" id="IPR007569">
    <property type="entry name" value="DUF559"/>
</dbReference>
<dbReference type="RefSeq" id="WP_073594498.1">
    <property type="nucleotide sequence ID" value="NZ_MRCE01000014.1"/>
</dbReference>
<comment type="caution">
    <text evidence="2">The sequence shown here is derived from an EMBL/GenBank/DDBJ whole genome shotgun (WGS) entry which is preliminary data.</text>
</comment>
<evidence type="ECO:0000313" key="3">
    <source>
        <dbReference type="Proteomes" id="UP000185860"/>
    </source>
</evidence>
<dbReference type="InterPro" id="IPR011335">
    <property type="entry name" value="Restrct_endonuc-II-like"/>
</dbReference>
<dbReference type="Pfam" id="PF04480">
    <property type="entry name" value="DUF559"/>
    <property type="match status" value="1"/>
</dbReference>
<protein>
    <recommendedName>
        <fullName evidence="1">DUF559 domain-containing protein</fullName>
    </recommendedName>
</protein>
<dbReference type="PANTHER" id="PTHR38590:SF1">
    <property type="entry name" value="BLL0828 PROTEIN"/>
    <property type="match status" value="1"/>
</dbReference>
<gene>
    <name evidence="2" type="ORF">NIES2119_15400</name>
</gene>
<accession>A0A1U7IIL6</accession>
<evidence type="ECO:0000259" key="1">
    <source>
        <dbReference type="Pfam" id="PF04480"/>
    </source>
</evidence>
<dbReference type="PANTHER" id="PTHR38590">
    <property type="entry name" value="BLL0828 PROTEIN"/>
    <property type="match status" value="1"/>
</dbReference>